<dbReference type="Gene3D" id="3.40.50.720">
    <property type="entry name" value="NAD(P)-binding Rossmann-like Domain"/>
    <property type="match status" value="1"/>
</dbReference>
<dbReference type="PANTHER" id="PTHR42901:SF1">
    <property type="entry name" value="ALCOHOL DEHYDROGENASE"/>
    <property type="match status" value="1"/>
</dbReference>
<dbReference type="Pfam" id="PF00106">
    <property type="entry name" value="adh_short"/>
    <property type="match status" value="1"/>
</dbReference>
<dbReference type="InterPro" id="IPR036291">
    <property type="entry name" value="NAD(P)-bd_dom_sf"/>
</dbReference>
<organism evidence="4 5">
    <name type="scientific">Cylindrotheca closterium</name>
    <dbReference type="NCBI Taxonomy" id="2856"/>
    <lineage>
        <taxon>Eukaryota</taxon>
        <taxon>Sar</taxon>
        <taxon>Stramenopiles</taxon>
        <taxon>Ochrophyta</taxon>
        <taxon>Bacillariophyta</taxon>
        <taxon>Bacillariophyceae</taxon>
        <taxon>Bacillariophycidae</taxon>
        <taxon>Bacillariales</taxon>
        <taxon>Bacillariaceae</taxon>
        <taxon>Cylindrotheca</taxon>
    </lineage>
</organism>
<dbReference type="EMBL" id="CAKOGP040000546">
    <property type="protein sequence ID" value="CAJ1936083.1"/>
    <property type="molecule type" value="Genomic_DNA"/>
</dbReference>
<dbReference type="PANTHER" id="PTHR42901">
    <property type="entry name" value="ALCOHOL DEHYDROGENASE"/>
    <property type="match status" value="1"/>
</dbReference>
<dbReference type="Proteomes" id="UP001295423">
    <property type="component" value="Unassembled WGS sequence"/>
</dbReference>
<protein>
    <submittedName>
        <fullName evidence="4">Uncharacterized protein</fullName>
    </submittedName>
</protein>
<comment type="similarity">
    <text evidence="1 3">Belongs to the short-chain dehydrogenases/reductases (SDR) family.</text>
</comment>
<evidence type="ECO:0000313" key="5">
    <source>
        <dbReference type="Proteomes" id="UP001295423"/>
    </source>
</evidence>
<sequence>MAAGRSLVIVITGASRGLGAGMAEVYLKQGHKLGLCARSSKPSASFYSESSFDDHLLYQSVDVCDEHAVGSFLDAVVEKFGPIDMWINNAGILDPIQPIRNMSYEDFDRNMQINLGGVFKGTKAYINHVRSQPQSTPLKDATLVNISSGAAQKGYAGWGAYSSGKGAVDRLTESAFLEETEDSSSSNTNFRAYAIAPGVIDTDMQVMIRSSSKEDFPMLDKFISIKEKDSFNSIPFVAKNILELALKEGPQTLPVVQRFPNEK</sequence>
<proteinExistence type="inferred from homology"/>
<comment type="caution">
    <text evidence="4">The sequence shown here is derived from an EMBL/GenBank/DDBJ whole genome shotgun (WGS) entry which is preliminary data.</text>
</comment>
<dbReference type="PRINTS" id="PR00080">
    <property type="entry name" value="SDRFAMILY"/>
</dbReference>
<evidence type="ECO:0000256" key="2">
    <source>
        <dbReference type="ARBA" id="ARBA00023002"/>
    </source>
</evidence>
<dbReference type="SUPFAM" id="SSF51735">
    <property type="entry name" value="NAD(P)-binding Rossmann-fold domains"/>
    <property type="match status" value="1"/>
</dbReference>
<dbReference type="PRINTS" id="PR00081">
    <property type="entry name" value="GDHRDH"/>
</dbReference>
<dbReference type="GO" id="GO:0016491">
    <property type="term" value="F:oxidoreductase activity"/>
    <property type="evidence" value="ECO:0007669"/>
    <property type="project" value="UniProtKB-KW"/>
</dbReference>
<accession>A0AAD2CPM8</accession>
<evidence type="ECO:0000256" key="3">
    <source>
        <dbReference type="RuleBase" id="RU000363"/>
    </source>
</evidence>
<keyword evidence="2" id="KW-0560">Oxidoreductase</keyword>
<dbReference type="InterPro" id="IPR002347">
    <property type="entry name" value="SDR_fam"/>
</dbReference>
<evidence type="ECO:0000313" key="4">
    <source>
        <dbReference type="EMBL" id="CAJ1936083.1"/>
    </source>
</evidence>
<name>A0AAD2CPM8_9STRA</name>
<gene>
    <name evidence="4" type="ORF">CYCCA115_LOCUS5029</name>
</gene>
<reference evidence="4" key="1">
    <citation type="submission" date="2023-08" db="EMBL/GenBank/DDBJ databases">
        <authorList>
            <person name="Audoor S."/>
            <person name="Bilcke G."/>
        </authorList>
    </citation>
    <scope>NUCLEOTIDE SEQUENCE</scope>
</reference>
<dbReference type="AlphaFoldDB" id="A0AAD2CPM8"/>
<evidence type="ECO:0000256" key="1">
    <source>
        <dbReference type="ARBA" id="ARBA00006484"/>
    </source>
</evidence>
<keyword evidence="5" id="KW-1185">Reference proteome</keyword>